<keyword evidence="4" id="KW-1185">Reference proteome</keyword>
<feature type="domain" description="Thioredoxin-like fold" evidence="2">
    <location>
        <begin position="51"/>
        <end position="135"/>
    </location>
</feature>
<dbReference type="Proteomes" id="UP000831019">
    <property type="component" value="Chromosome"/>
</dbReference>
<dbReference type="InterPro" id="IPR036249">
    <property type="entry name" value="Thioredoxin-like_sf"/>
</dbReference>
<evidence type="ECO:0000313" key="4">
    <source>
        <dbReference type="Proteomes" id="UP000831019"/>
    </source>
</evidence>
<dbReference type="RefSeq" id="WP_394805075.1">
    <property type="nucleotide sequence ID" value="NZ_CP085144.1"/>
</dbReference>
<accession>A0ABY3ZKG7</accession>
<evidence type="ECO:0000259" key="2">
    <source>
        <dbReference type="Pfam" id="PF13098"/>
    </source>
</evidence>
<dbReference type="InterPro" id="IPR041737">
    <property type="entry name" value="SoxW"/>
</dbReference>
<name>A0ABY3ZKG7_9RHOB</name>
<dbReference type="SUPFAM" id="SSF52833">
    <property type="entry name" value="Thioredoxin-like"/>
    <property type="match status" value="1"/>
</dbReference>
<gene>
    <name evidence="3" type="ORF">DSM109990_01991</name>
</gene>
<evidence type="ECO:0000313" key="3">
    <source>
        <dbReference type="EMBL" id="UOA15171.1"/>
    </source>
</evidence>
<feature type="signal peptide" evidence="1">
    <location>
        <begin position="1"/>
        <end position="21"/>
    </location>
</feature>
<dbReference type="Pfam" id="PF13098">
    <property type="entry name" value="Thioredoxin_2"/>
    <property type="match status" value="1"/>
</dbReference>
<sequence>MMIARIGAAAAAMLLAWPLAAAELGDDGLHKTPWMRDTFKDLREDLEETNAEDKRLMLMFEQRGCIYCTKMHEEVYPAPEITNYIEENYFVVQLNLHGDIEVTDFDGETLSEKQMARKWGILFTPTLMFLPQEVAEDATAPQAAVAVMPGAFGKGTTLDMLTWVNEERYALESEEDFQRYHARMIQERNNGRTD</sequence>
<evidence type="ECO:0000256" key="1">
    <source>
        <dbReference type="SAM" id="SignalP"/>
    </source>
</evidence>
<feature type="chain" id="PRO_5046997150" description="Thioredoxin-like fold domain-containing protein" evidence="1">
    <location>
        <begin position="22"/>
        <end position="194"/>
    </location>
</feature>
<organism evidence="3 4">
    <name type="scientific">Sulfitobacter dubius</name>
    <dbReference type="NCBI Taxonomy" id="218673"/>
    <lineage>
        <taxon>Bacteria</taxon>
        <taxon>Pseudomonadati</taxon>
        <taxon>Pseudomonadota</taxon>
        <taxon>Alphaproteobacteria</taxon>
        <taxon>Rhodobacterales</taxon>
        <taxon>Roseobacteraceae</taxon>
        <taxon>Sulfitobacter</taxon>
    </lineage>
</organism>
<proteinExistence type="predicted"/>
<dbReference type="CDD" id="cd02951">
    <property type="entry name" value="SoxW"/>
    <property type="match status" value="1"/>
</dbReference>
<dbReference type="InterPro" id="IPR012336">
    <property type="entry name" value="Thioredoxin-like_fold"/>
</dbReference>
<dbReference type="Gene3D" id="3.40.30.10">
    <property type="entry name" value="Glutaredoxin"/>
    <property type="match status" value="1"/>
</dbReference>
<protein>
    <recommendedName>
        <fullName evidence="2">Thioredoxin-like fold domain-containing protein</fullName>
    </recommendedName>
</protein>
<reference evidence="4" key="1">
    <citation type="journal article" date="2022" name="Microorganisms">
        <title>Beyond the ABCs#Discovery of Three New Plasmid Types in Rhodobacterales (RepQ, RepY, RepW).</title>
        <authorList>
            <person name="Freese H.M."/>
            <person name="Ringel V."/>
            <person name="Overmann J."/>
            <person name="Petersen J."/>
        </authorList>
    </citation>
    <scope>NUCLEOTIDE SEQUENCE [LARGE SCALE GENOMIC DNA]</scope>
    <source>
        <strain evidence="4">DSM 109990</strain>
    </source>
</reference>
<dbReference type="EMBL" id="CP085144">
    <property type="protein sequence ID" value="UOA15171.1"/>
    <property type="molecule type" value="Genomic_DNA"/>
</dbReference>
<keyword evidence="1" id="KW-0732">Signal</keyword>